<dbReference type="Gene3D" id="3.90.1150.200">
    <property type="match status" value="1"/>
</dbReference>
<sequence length="153" mass="16977">MAETSEPTDARTDDEQDGFSDKEKAAMKERAAELRKQKRGAKKDPEADLLEKIAEMPHSDRAIASRIHELVTEHAPSLTSKTWYGMPGWAKNGKVLCFFQGAAKFDTRYAALGFNDIATLDDGTMWPTAYAITEMNAANEKLIIGLLKKAVQE</sequence>
<name>A0A3S0XYA0_9MICO</name>
<dbReference type="EMBL" id="RZGZ01000003">
    <property type="protein sequence ID" value="RUQ99046.1"/>
    <property type="molecule type" value="Genomic_DNA"/>
</dbReference>
<dbReference type="AlphaFoldDB" id="A0A3S0XYA0"/>
<gene>
    <name evidence="2" type="ORF">ELQ94_12065</name>
</gene>
<evidence type="ECO:0000256" key="1">
    <source>
        <dbReference type="SAM" id="MobiDB-lite"/>
    </source>
</evidence>
<dbReference type="OrthoDB" id="32458at2"/>
<reference evidence="2 3" key="1">
    <citation type="submission" date="2018-12" db="EMBL/GenBank/DDBJ databases">
        <authorList>
            <person name="Li F."/>
        </authorList>
    </citation>
    <scope>NUCLEOTIDE SEQUENCE [LARGE SCALE GENOMIC DNA]</scope>
    <source>
        <strain evidence="2 3">EGI 6500705</strain>
    </source>
</reference>
<protein>
    <submittedName>
        <fullName evidence="2">DUF1801 domain-containing protein</fullName>
    </submittedName>
</protein>
<accession>A0A3S0XYA0</accession>
<dbReference type="SUPFAM" id="SSF159888">
    <property type="entry name" value="YdhG-like"/>
    <property type="match status" value="1"/>
</dbReference>
<evidence type="ECO:0000313" key="3">
    <source>
        <dbReference type="Proteomes" id="UP000274909"/>
    </source>
</evidence>
<comment type="caution">
    <text evidence="2">The sequence shown here is derived from an EMBL/GenBank/DDBJ whole genome shotgun (WGS) entry which is preliminary data.</text>
</comment>
<feature type="region of interest" description="Disordered" evidence="1">
    <location>
        <begin position="1"/>
        <end position="46"/>
    </location>
</feature>
<proteinExistence type="predicted"/>
<dbReference type="Proteomes" id="UP000274909">
    <property type="component" value="Unassembled WGS sequence"/>
</dbReference>
<feature type="compositionally biased region" description="Basic and acidic residues" evidence="1">
    <location>
        <begin position="8"/>
        <end position="35"/>
    </location>
</feature>
<evidence type="ECO:0000313" key="2">
    <source>
        <dbReference type="EMBL" id="RUQ99046.1"/>
    </source>
</evidence>
<dbReference type="RefSeq" id="WP_127050609.1">
    <property type="nucleotide sequence ID" value="NZ_RZGZ01000003.1"/>
</dbReference>
<organism evidence="2 3">
    <name type="scientific">Labedella endophytica</name>
    <dbReference type="NCBI Taxonomy" id="1523160"/>
    <lineage>
        <taxon>Bacteria</taxon>
        <taxon>Bacillati</taxon>
        <taxon>Actinomycetota</taxon>
        <taxon>Actinomycetes</taxon>
        <taxon>Micrococcales</taxon>
        <taxon>Microbacteriaceae</taxon>
        <taxon>Labedella</taxon>
    </lineage>
</organism>
<keyword evidence="3" id="KW-1185">Reference proteome</keyword>